<dbReference type="InterPro" id="IPR023023">
    <property type="entry name" value="dNTPase_2"/>
</dbReference>
<evidence type="ECO:0000259" key="3">
    <source>
        <dbReference type="PROSITE" id="PS51831"/>
    </source>
</evidence>
<sequence>MPTQGGTAVARPALVDRECLEQRELATLAPYAVCSLHSRGRVQPEAVDEWRTCFQRDRDRIVHSRAFRRLAHKTQVQPLPGSDHVRTRLTHSLEVAQIGRSVARRLNVNEDLVEAICLAHDLGHPPFGHEGEHTLNELLSEAGGFDHNLFTFELLDVRERRRPHRPGLNLTYEVREGVLKHGSAPSARQIERVAEEGLRPWEAASLEAQISNLADEIAYNSSDLDDLMRFGDGNGERLAGAVRELEVYRRIRAHAASRELEEADLDSSTSRKVLITEMVGQAIGDCVEATVRNLQRCHIRSVADVRRCGDRPLVCLDSELESMYGELRWFLTVNFYRTHKVRVRAEEGVDAIRRVFAVLVSEPSRLPPAWRGELDCRDRRAVVGAYIATMTDRFLLDLDARLR</sequence>
<accession>A0A6B1DQ69</accession>
<dbReference type="SMART" id="SM00471">
    <property type="entry name" value="HDc"/>
    <property type="match status" value="1"/>
</dbReference>
<dbReference type="PANTHER" id="PTHR35795">
    <property type="entry name" value="SLR1885 PROTEIN"/>
    <property type="match status" value="1"/>
</dbReference>
<name>A0A6B1DQ69_9CHLR</name>
<dbReference type="CDD" id="cd00077">
    <property type="entry name" value="HDc"/>
    <property type="match status" value="1"/>
</dbReference>
<dbReference type="InterPro" id="IPR026875">
    <property type="entry name" value="PHydrolase_assoc_dom"/>
</dbReference>
<evidence type="ECO:0000256" key="2">
    <source>
        <dbReference type="HAMAP-Rule" id="MF_01212"/>
    </source>
</evidence>
<keyword evidence="1 2" id="KW-0378">Hydrolase</keyword>
<dbReference type="SUPFAM" id="SSF109604">
    <property type="entry name" value="HD-domain/PDEase-like"/>
    <property type="match status" value="1"/>
</dbReference>
<dbReference type="InterPro" id="IPR006674">
    <property type="entry name" value="HD_domain"/>
</dbReference>
<comment type="similarity">
    <text evidence="2">Belongs to the dGTPase family. Type 2 subfamily.</text>
</comment>
<dbReference type="Pfam" id="PF01966">
    <property type="entry name" value="HD"/>
    <property type="match status" value="1"/>
</dbReference>
<reference evidence="4" key="1">
    <citation type="submission" date="2019-09" db="EMBL/GenBank/DDBJ databases">
        <title>Characterisation of the sponge microbiome using genome-centric metagenomics.</title>
        <authorList>
            <person name="Engelberts J.P."/>
            <person name="Robbins S.J."/>
            <person name="De Goeij J.M."/>
            <person name="Aranda M."/>
            <person name="Bell S.C."/>
            <person name="Webster N.S."/>
        </authorList>
    </citation>
    <scope>NUCLEOTIDE SEQUENCE</scope>
    <source>
        <strain evidence="4">SB0662_bin_9</strain>
    </source>
</reference>
<comment type="caution">
    <text evidence="4">The sequence shown here is derived from an EMBL/GenBank/DDBJ whole genome shotgun (WGS) entry which is preliminary data.</text>
</comment>
<dbReference type="PANTHER" id="PTHR35795:SF1">
    <property type="entry name" value="BIS(5'-NUCLEOSYL)-TETRAPHOSPHATASE, SYMMETRICAL"/>
    <property type="match status" value="1"/>
</dbReference>
<dbReference type="AlphaFoldDB" id="A0A6B1DQ69"/>
<evidence type="ECO:0000256" key="1">
    <source>
        <dbReference type="ARBA" id="ARBA00022801"/>
    </source>
</evidence>
<dbReference type="GO" id="GO:0016793">
    <property type="term" value="F:triphosphoric monoester hydrolase activity"/>
    <property type="evidence" value="ECO:0007669"/>
    <property type="project" value="InterPro"/>
</dbReference>
<gene>
    <name evidence="4" type="primary">dgt</name>
    <name evidence="4" type="ORF">F4Y08_01150</name>
</gene>
<proteinExistence type="inferred from homology"/>
<evidence type="ECO:0000313" key="4">
    <source>
        <dbReference type="EMBL" id="MYD88935.1"/>
    </source>
</evidence>
<dbReference type="NCBIfam" id="TIGR01353">
    <property type="entry name" value="dGTP_triPase"/>
    <property type="match status" value="1"/>
</dbReference>
<protein>
    <recommendedName>
        <fullName evidence="2">Deoxyguanosinetriphosphate triphosphohydrolase-like protein</fullName>
    </recommendedName>
</protein>
<dbReference type="InterPro" id="IPR003607">
    <property type="entry name" value="HD/PDEase_dom"/>
</dbReference>
<dbReference type="InterPro" id="IPR006261">
    <property type="entry name" value="dGTPase"/>
</dbReference>
<dbReference type="Gene3D" id="1.10.3210.10">
    <property type="entry name" value="Hypothetical protein af1432"/>
    <property type="match status" value="1"/>
</dbReference>
<feature type="domain" description="HD" evidence="3">
    <location>
        <begin position="88"/>
        <end position="220"/>
    </location>
</feature>
<dbReference type="Pfam" id="PF13286">
    <property type="entry name" value="HD_assoc"/>
    <property type="match status" value="1"/>
</dbReference>
<dbReference type="EMBL" id="VXPY01000009">
    <property type="protein sequence ID" value="MYD88935.1"/>
    <property type="molecule type" value="Genomic_DNA"/>
</dbReference>
<dbReference type="PROSITE" id="PS51831">
    <property type="entry name" value="HD"/>
    <property type="match status" value="1"/>
</dbReference>
<dbReference type="InterPro" id="IPR051094">
    <property type="entry name" value="Diverse_Catalytic_Enzymes"/>
</dbReference>
<dbReference type="HAMAP" id="MF_01212">
    <property type="entry name" value="dGTPase_type2"/>
    <property type="match status" value="1"/>
</dbReference>
<organism evidence="4">
    <name type="scientific">Caldilineaceae bacterium SB0662_bin_9</name>
    <dbReference type="NCBI Taxonomy" id="2605258"/>
    <lineage>
        <taxon>Bacteria</taxon>
        <taxon>Bacillati</taxon>
        <taxon>Chloroflexota</taxon>
        <taxon>Caldilineae</taxon>
        <taxon>Caldilineales</taxon>
        <taxon>Caldilineaceae</taxon>
    </lineage>
</organism>